<protein>
    <submittedName>
        <fullName evidence="1">Uncharacterized protein</fullName>
    </submittedName>
</protein>
<reference evidence="1 2" key="1">
    <citation type="submission" date="2013-08" db="EMBL/GenBank/DDBJ databases">
        <authorList>
            <person name="Weinstock G."/>
            <person name="Sodergren E."/>
            <person name="Wylie T."/>
            <person name="Fulton L."/>
            <person name="Fulton R."/>
            <person name="Fronick C."/>
            <person name="O'Laughlin M."/>
            <person name="Godfrey J."/>
            <person name="Miner T."/>
            <person name="Herter B."/>
            <person name="Appelbaum E."/>
            <person name="Cordes M."/>
            <person name="Lek S."/>
            <person name="Wollam A."/>
            <person name="Pepin K.H."/>
            <person name="Palsikar V.B."/>
            <person name="Mitreva M."/>
            <person name="Wilson R.K."/>
        </authorList>
    </citation>
    <scope>NUCLEOTIDE SEQUENCE [LARGE SCALE GENOMIC DNA]</scope>
    <source>
        <strain evidence="1 2">ATCC 12856</strain>
    </source>
</reference>
<accession>U1YCT0</accession>
<gene>
    <name evidence="1" type="ORF">HMPREF0083_03339</name>
</gene>
<dbReference type="Proteomes" id="UP000016511">
    <property type="component" value="Unassembled WGS sequence"/>
</dbReference>
<dbReference type="EMBL" id="AWSJ01000200">
    <property type="protein sequence ID" value="ERI08611.1"/>
    <property type="molecule type" value="Genomic_DNA"/>
</dbReference>
<sequence length="57" mass="6951">MYVVGYFTFFLRNIHKSDEIFYNDFKLKKCPLSFFMPSRASLKRMRTSSKERPTDKF</sequence>
<comment type="caution">
    <text evidence="1">The sequence shown here is derived from an EMBL/GenBank/DDBJ whole genome shotgun (WGS) entry which is preliminary data.</text>
</comment>
<evidence type="ECO:0000313" key="2">
    <source>
        <dbReference type="Proteomes" id="UP000016511"/>
    </source>
</evidence>
<name>U1YCT0_ANEAE</name>
<proteinExistence type="predicted"/>
<dbReference type="STRING" id="649747.HMPREF0083_03339"/>
<organism evidence="1 2">
    <name type="scientific">Aneurinibacillus aneurinilyticus ATCC 12856</name>
    <dbReference type="NCBI Taxonomy" id="649747"/>
    <lineage>
        <taxon>Bacteria</taxon>
        <taxon>Bacillati</taxon>
        <taxon>Bacillota</taxon>
        <taxon>Bacilli</taxon>
        <taxon>Bacillales</taxon>
        <taxon>Paenibacillaceae</taxon>
        <taxon>Aneurinibacillus group</taxon>
        <taxon>Aneurinibacillus</taxon>
    </lineage>
</organism>
<dbReference type="AlphaFoldDB" id="U1YCT0"/>
<evidence type="ECO:0000313" key="1">
    <source>
        <dbReference type="EMBL" id="ERI08611.1"/>
    </source>
</evidence>
<keyword evidence="2" id="KW-1185">Reference proteome</keyword>
<dbReference type="HOGENOM" id="CLU_2986473_0_0_9"/>